<name>A0A9P6N4Z6_9BASI</name>
<feature type="region of interest" description="Disordered" evidence="7">
    <location>
        <begin position="1"/>
        <end position="21"/>
    </location>
</feature>
<evidence type="ECO:0000313" key="10">
    <source>
        <dbReference type="Proteomes" id="UP000886653"/>
    </source>
</evidence>
<dbReference type="Pfam" id="PF00899">
    <property type="entry name" value="ThiF"/>
    <property type="match status" value="1"/>
</dbReference>
<evidence type="ECO:0000256" key="1">
    <source>
        <dbReference type="ARBA" id="ARBA00004123"/>
    </source>
</evidence>
<protein>
    <recommendedName>
        <fullName evidence="6">Ubiquitin-like 1-activating enzyme E1A</fullName>
    </recommendedName>
</protein>
<dbReference type="PANTHER" id="PTHR10953:SF162">
    <property type="entry name" value="SUMO-ACTIVATING ENZYME SUBUNIT 1"/>
    <property type="match status" value="1"/>
</dbReference>
<feature type="domain" description="THIF-type NAD/FAD binding fold" evidence="8">
    <location>
        <begin position="30"/>
        <end position="333"/>
    </location>
</feature>
<dbReference type="GO" id="GO:0016925">
    <property type="term" value="P:protein sumoylation"/>
    <property type="evidence" value="ECO:0007669"/>
    <property type="project" value="TreeGrafter"/>
</dbReference>
<dbReference type="InterPro" id="IPR000011">
    <property type="entry name" value="UBQ/SUMO-activ_enz_E1-like"/>
</dbReference>
<organism evidence="9 10">
    <name type="scientific">Cronartium quercuum f. sp. fusiforme G11</name>
    <dbReference type="NCBI Taxonomy" id="708437"/>
    <lineage>
        <taxon>Eukaryota</taxon>
        <taxon>Fungi</taxon>
        <taxon>Dikarya</taxon>
        <taxon>Basidiomycota</taxon>
        <taxon>Pucciniomycotina</taxon>
        <taxon>Pucciniomycetes</taxon>
        <taxon>Pucciniales</taxon>
        <taxon>Coleosporiaceae</taxon>
        <taxon>Cronartium</taxon>
    </lineage>
</organism>
<comment type="caution">
    <text evidence="9">The sequence shown here is derived from an EMBL/GenBank/DDBJ whole genome shotgun (WGS) entry which is preliminary data.</text>
</comment>
<dbReference type="OrthoDB" id="1708823at2759"/>
<dbReference type="InterPro" id="IPR000594">
    <property type="entry name" value="ThiF_NAD_FAD-bd"/>
</dbReference>
<dbReference type="SUPFAM" id="SSF69572">
    <property type="entry name" value="Activating enzymes of the ubiquitin-like proteins"/>
    <property type="match status" value="1"/>
</dbReference>
<dbReference type="GO" id="GO:0019948">
    <property type="term" value="F:SUMO activating enzyme activity"/>
    <property type="evidence" value="ECO:0007669"/>
    <property type="project" value="TreeGrafter"/>
</dbReference>
<comment type="pathway">
    <text evidence="2">Protein modification; protein sumoylation.</text>
</comment>
<comment type="subcellular location">
    <subcellularLocation>
        <location evidence="1">Nucleus</location>
    </subcellularLocation>
</comment>
<keyword evidence="4" id="KW-0833">Ubl conjugation pathway</keyword>
<evidence type="ECO:0000256" key="3">
    <source>
        <dbReference type="ARBA" id="ARBA00005673"/>
    </source>
</evidence>
<proteinExistence type="inferred from homology"/>
<dbReference type="EMBL" id="MU167749">
    <property type="protein sequence ID" value="KAG0139154.1"/>
    <property type="molecule type" value="Genomic_DNA"/>
</dbReference>
<gene>
    <name evidence="9" type="ORF">CROQUDRAFT_111731</name>
</gene>
<evidence type="ECO:0000256" key="5">
    <source>
        <dbReference type="ARBA" id="ARBA00023242"/>
    </source>
</evidence>
<dbReference type="InterPro" id="IPR045886">
    <property type="entry name" value="ThiF/MoeB/HesA"/>
</dbReference>
<evidence type="ECO:0000313" key="9">
    <source>
        <dbReference type="EMBL" id="KAG0139154.1"/>
    </source>
</evidence>
<evidence type="ECO:0000256" key="6">
    <source>
        <dbReference type="ARBA" id="ARBA00044354"/>
    </source>
</evidence>
<dbReference type="GO" id="GO:0031510">
    <property type="term" value="C:SUMO activating enzyme complex"/>
    <property type="evidence" value="ECO:0007669"/>
    <property type="project" value="TreeGrafter"/>
</dbReference>
<dbReference type="InterPro" id="IPR035985">
    <property type="entry name" value="Ubiquitin-activating_enz"/>
</dbReference>
<evidence type="ECO:0000256" key="7">
    <source>
        <dbReference type="SAM" id="MobiDB-lite"/>
    </source>
</evidence>
<keyword evidence="10" id="KW-1185">Reference proteome</keyword>
<dbReference type="AlphaFoldDB" id="A0A9P6N4Z6"/>
<reference evidence="9" key="1">
    <citation type="submission" date="2013-11" db="EMBL/GenBank/DDBJ databases">
        <title>Genome sequence of the fusiform rust pathogen reveals effectors for host alternation and coevolution with pine.</title>
        <authorList>
            <consortium name="DOE Joint Genome Institute"/>
            <person name="Smith K."/>
            <person name="Pendleton A."/>
            <person name="Kubisiak T."/>
            <person name="Anderson C."/>
            <person name="Salamov A."/>
            <person name="Aerts A."/>
            <person name="Riley R."/>
            <person name="Clum A."/>
            <person name="Lindquist E."/>
            <person name="Ence D."/>
            <person name="Campbell M."/>
            <person name="Kronenberg Z."/>
            <person name="Feau N."/>
            <person name="Dhillon B."/>
            <person name="Hamelin R."/>
            <person name="Burleigh J."/>
            <person name="Smith J."/>
            <person name="Yandell M."/>
            <person name="Nelson C."/>
            <person name="Grigoriev I."/>
            <person name="Davis J."/>
        </authorList>
    </citation>
    <scope>NUCLEOTIDE SEQUENCE</scope>
    <source>
        <strain evidence="9">G11</strain>
    </source>
</reference>
<accession>A0A9P6N4Z6</accession>
<dbReference type="GO" id="GO:0005737">
    <property type="term" value="C:cytoplasm"/>
    <property type="evidence" value="ECO:0007669"/>
    <property type="project" value="TreeGrafter"/>
</dbReference>
<dbReference type="PANTHER" id="PTHR10953">
    <property type="entry name" value="UBIQUITIN-ACTIVATING ENZYME E1"/>
    <property type="match status" value="1"/>
</dbReference>
<dbReference type="PRINTS" id="PR01849">
    <property type="entry name" value="UBIQUITINACT"/>
</dbReference>
<evidence type="ECO:0000259" key="8">
    <source>
        <dbReference type="Pfam" id="PF00899"/>
    </source>
</evidence>
<keyword evidence="5" id="KW-0539">Nucleus</keyword>
<dbReference type="Gene3D" id="3.40.50.720">
    <property type="entry name" value="NAD(P)-binding Rossmann-like Domain"/>
    <property type="match status" value="1"/>
</dbReference>
<dbReference type="Proteomes" id="UP000886653">
    <property type="component" value="Unassembled WGS sequence"/>
</dbReference>
<comment type="similarity">
    <text evidence="3">Belongs to the ubiquitin-activating E1 family.</text>
</comment>
<evidence type="ECO:0000256" key="4">
    <source>
        <dbReference type="ARBA" id="ARBA00022786"/>
    </source>
</evidence>
<evidence type="ECO:0000256" key="2">
    <source>
        <dbReference type="ARBA" id="ARBA00004718"/>
    </source>
</evidence>
<sequence length="349" mass="38843">MTNAQIDLNGDNSTEINQQNGIDEEEAELYDRQIRLWGLEAQNRMRRSSVLMINFTGITSESCKNIVLAGVGSITILDDQLVTVQDLGAGFFFRDDDIGKLRVVAGKNRINSLNPRVKVIGITENIENKLSDLNFLKRFDVVCLQDSNQLEISNLNTKCRQAGVPIFVSGSLGIDGYIFSDLINHNYLIDKDQISSNGEKERIQVKHSQKFINFDEMLKGQLNHITLRRIKKLSPILLGCLAVFEFQARHQGMLPIGPDDISTLIEISNEILKQKDLTQVPSLTTVLERLARSSGAEFVPTCAIIGSVLSQEVLNALGGKQHPLVNFFVFDGHRSAGDIYALGITRNQT</sequence>